<reference evidence="2" key="1">
    <citation type="journal article" date="2021" name="PeerJ">
        <title>Extensive microbial diversity within the chicken gut microbiome revealed by metagenomics and culture.</title>
        <authorList>
            <person name="Gilroy R."/>
            <person name="Ravi A."/>
            <person name="Getino M."/>
            <person name="Pursley I."/>
            <person name="Horton D.L."/>
            <person name="Alikhan N.F."/>
            <person name="Baker D."/>
            <person name="Gharbi K."/>
            <person name="Hall N."/>
            <person name="Watson M."/>
            <person name="Adriaenssens E.M."/>
            <person name="Foster-Nyarko E."/>
            <person name="Jarju S."/>
            <person name="Secka A."/>
            <person name="Antonio M."/>
            <person name="Oren A."/>
            <person name="Chaudhuri R.R."/>
            <person name="La Ragione R."/>
            <person name="Hildebrand F."/>
            <person name="Pallen M.J."/>
        </authorList>
    </citation>
    <scope>NUCLEOTIDE SEQUENCE</scope>
    <source>
        <strain evidence="2">ChiW7-2402</strain>
    </source>
</reference>
<dbReference type="PANTHER" id="PTHR37422">
    <property type="entry name" value="TEICHURONIC ACID BIOSYNTHESIS PROTEIN TUAE"/>
    <property type="match status" value="1"/>
</dbReference>
<dbReference type="EMBL" id="DXBB01000059">
    <property type="protein sequence ID" value="HIZ72759.1"/>
    <property type="molecule type" value="Genomic_DNA"/>
</dbReference>
<dbReference type="InterPro" id="IPR051533">
    <property type="entry name" value="WaaL-like"/>
</dbReference>
<evidence type="ECO:0000313" key="3">
    <source>
        <dbReference type="Proteomes" id="UP000824102"/>
    </source>
</evidence>
<gene>
    <name evidence="2" type="ORF">H9964_04180</name>
</gene>
<feature type="transmembrane region" description="Helical" evidence="1">
    <location>
        <begin position="335"/>
        <end position="351"/>
    </location>
</feature>
<dbReference type="AlphaFoldDB" id="A0A9D2K0L4"/>
<feature type="transmembrane region" description="Helical" evidence="1">
    <location>
        <begin position="228"/>
        <end position="246"/>
    </location>
</feature>
<feature type="transmembrane region" description="Helical" evidence="1">
    <location>
        <begin position="63"/>
        <end position="80"/>
    </location>
</feature>
<feature type="transmembrane region" description="Helical" evidence="1">
    <location>
        <begin position="32"/>
        <end position="51"/>
    </location>
</feature>
<proteinExistence type="predicted"/>
<sequence>MEKERKLVNIILYGACFFSCLSQLPIFVTGGMTQVVSFPLWIIAFLILFLKSGWKIDRSIIKLAVPSIIFVFLVLLASLLNNDFSYTSSSLFYSFLISVFIFFVGNMGGRYASDKVIEKIYFFYIAGTIIVSFNVFVQYFGFGYDMTSRVYAYQSKNSFAQIVFTAIILLMVKFKPKRRIQAIFKWGLVAFEILLMVYLRSRATLVSFLVVIAILVLSKNTRKSLKMLVVITCIALIFLMLSNDTLCDKIINNILFAGRDSSNLDDLTSGRVTILQNFPELISGNWLFGIGSMYFECFYLSAILQFGLVAGIVLIIISLVPAYYGVVLSRTSENWYILMLIAVGYLVDGIFEGITPFGAGIKCYFMWFLFGLLISRRNYIKYFGNSVNHKFGIKNR</sequence>
<dbReference type="Proteomes" id="UP000824102">
    <property type="component" value="Unassembled WGS sequence"/>
</dbReference>
<feature type="transmembrane region" description="Helical" evidence="1">
    <location>
        <begin position="92"/>
        <end position="109"/>
    </location>
</feature>
<protein>
    <submittedName>
        <fullName evidence="2">Uncharacterized protein</fullName>
    </submittedName>
</protein>
<dbReference type="PANTHER" id="PTHR37422:SF13">
    <property type="entry name" value="LIPOPOLYSACCHARIDE BIOSYNTHESIS PROTEIN PA4999-RELATED"/>
    <property type="match status" value="1"/>
</dbReference>
<comment type="caution">
    <text evidence="2">The sequence shown here is derived from an EMBL/GenBank/DDBJ whole genome shotgun (WGS) entry which is preliminary data.</text>
</comment>
<reference evidence="2" key="2">
    <citation type="submission" date="2021-04" db="EMBL/GenBank/DDBJ databases">
        <authorList>
            <person name="Gilroy R."/>
        </authorList>
    </citation>
    <scope>NUCLEOTIDE SEQUENCE</scope>
    <source>
        <strain evidence="2">ChiW7-2402</strain>
    </source>
</reference>
<name>A0A9D2K0L4_9FIRM</name>
<feature type="transmembrane region" description="Helical" evidence="1">
    <location>
        <begin position="298"/>
        <end position="323"/>
    </location>
</feature>
<keyword evidence="1" id="KW-0472">Membrane</keyword>
<feature type="transmembrane region" description="Helical" evidence="1">
    <location>
        <begin position="121"/>
        <end position="141"/>
    </location>
</feature>
<keyword evidence="1" id="KW-0812">Transmembrane</keyword>
<accession>A0A9D2K0L4</accession>
<evidence type="ECO:0000256" key="1">
    <source>
        <dbReference type="SAM" id="Phobius"/>
    </source>
</evidence>
<feature type="transmembrane region" description="Helical" evidence="1">
    <location>
        <begin position="205"/>
        <end position="221"/>
    </location>
</feature>
<organism evidence="2 3">
    <name type="scientific">Candidatus Gallimonas intestinavium</name>
    <dbReference type="NCBI Taxonomy" id="2838603"/>
    <lineage>
        <taxon>Bacteria</taxon>
        <taxon>Bacillati</taxon>
        <taxon>Bacillota</taxon>
        <taxon>Clostridia</taxon>
        <taxon>Candidatus Gallimonas</taxon>
    </lineage>
</organism>
<feature type="transmembrane region" description="Helical" evidence="1">
    <location>
        <begin position="153"/>
        <end position="171"/>
    </location>
</feature>
<evidence type="ECO:0000313" key="2">
    <source>
        <dbReference type="EMBL" id="HIZ72759.1"/>
    </source>
</evidence>
<feature type="transmembrane region" description="Helical" evidence="1">
    <location>
        <begin position="7"/>
        <end position="26"/>
    </location>
</feature>
<feature type="transmembrane region" description="Helical" evidence="1">
    <location>
        <begin position="357"/>
        <end position="374"/>
    </location>
</feature>
<keyword evidence="1" id="KW-1133">Transmembrane helix</keyword>